<dbReference type="KEGG" id="gtt:GUITHDRAFT_121511"/>
<evidence type="ECO:0008006" key="5">
    <source>
        <dbReference type="Google" id="ProtNLM"/>
    </source>
</evidence>
<sequence>MNEAEGSLQDVDSPECVVEHYEEDQELAPANLHQPLSFVSSVIDPPSISSNLEDMSLAPESFRESVSSAPSSCQSRPTYFDVLGAGNTAESPDMGQEESSLGRKRRADDSAAAGSSKKRKPVEYKISCKEGGEYCMRRIRMPWEPEENDGYVMCERILSRLNDCAKAATTGLSYSHLFYIDEERDEISIKSDHELWVAIMHFKEKDKAVRLIAR</sequence>
<dbReference type="EMBL" id="JH993197">
    <property type="protein sequence ID" value="EKX32316.1"/>
    <property type="molecule type" value="Genomic_DNA"/>
</dbReference>
<evidence type="ECO:0000313" key="4">
    <source>
        <dbReference type="Proteomes" id="UP000011087"/>
    </source>
</evidence>
<keyword evidence="4" id="KW-1185">Reference proteome</keyword>
<reference evidence="2 4" key="1">
    <citation type="journal article" date="2012" name="Nature">
        <title>Algal genomes reveal evolutionary mosaicism and the fate of nucleomorphs.</title>
        <authorList>
            <consortium name="DOE Joint Genome Institute"/>
            <person name="Curtis B.A."/>
            <person name="Tanifuji G."/>
            <person name="Burki F."/>
            <person name="Gruber A."/>
            <person name="Irimia M."/>
            <person name="Maruyama S."/>
            <person name="Arias M.C."/>
            <person name="Ball S.G."/>
            <person name="Gile G.H."/>
            <person name="Hirakawa Y."/>
            <person name="Hopkins J.F."/>
            <person name="Kuo A."/>
            <person name="Rensing S.A."/>
            <person name="Schmutz J."/>
            <person name="Symeonidi A."/>
            <person name="Elias M."/>
            <person name="Eveleigh R.J."/>
            <person name="Herman E.K."/>
            <person name="Klute M.J."/>
            <person name="Nakayama T."/>
            <person name="Obornik M."/>
            <person name="Reyes-Prieto A."/>
            <person name="Armbrust E.V."/>
            <person name="Aves S.J."/>
            <person name="Beiko R.G."/>
            <person name="Coutinho P."/>
            <person name="Dacks J.B."/>
            <person name="Durnford D.G."/>
            <person name="Fast N.M."/>
            <person name="Green B.R."/>
            <person name="Grisdale C.J."/>
            <person name="Hempel F."/>
            <person name="Henrissat B."/>
            <person name="Hoppner M.P."/>
            <person name="Ishida K."/>
            <person name="Kim E."/>
            <person name="Koreny L."/>
            <person name="Kroth P.G."/>
            <person name="Liu Y."/>
            <person name="Malik S.B."/>
            <person name="Maier U.G."/>
            <person name="McRose D."/>
            <person name="Mock T."/>
            <person name="Neilson J.A."/>
            <person name="Onodera N.T."/>
            <person name="Poole A.M."/>
            <person name="Pritham E.J."/>
            <person name="Richards T.A."/>
            <person name="Rocap G."/>
            <person name="Roy S.W."/>
            <person name="Sarai C."/>
            <person name="Schaack S."/>
            <person name="Shirato S."/>
            <person name="Slamovits C.H."/>
            <person name="Spencer D.F."/>
            <person name="Suzuki S."/>
            <person name="Worden A.Z."/>
            <person name="Zauner S."/>
            <person name="Barry K."/>
            <person name="Bell C."/>
            <person name="Bharti A.K."/>
            <person name="Crow J.A."/>
            <person name="Grimwood J."/>
            <person name="Kramer R."/>
            <person name="Lindquist E."/>
            <person name="Lucas S."/>
            <person name="Salamov A."/>
            <person name="McFadden G.I."/>
            <person name="Lane C.E."/>
            <person name="Keeling P.J."/>
            <person name="Gray M.W."/>
            <person name="Grigoriev I.V."/>
            <person name="Archibald J.M."/>
        </authorList>
    </citation>
    <scope>NUCLEOTIDE SEQUENCE</scope>
    <source>
        <strain evidence="2 4">CCMP2712</strain>
    </source>
</reference>
<dbReference type="HOGENOM" id="CLU_1291142_0_0_1"/>
<accession>L1I7U2</accession>
<reference evidence="4" key="2">
    <citation type="submission" date="2012-11" db="EMBL/GenBank/DDBJ databases">
        <authorList>
            <person name="Kuo A."/>
            <person name="Curtis B.A."/>
            <person name="Tanifuji G."/>
            <person name="Burki F."/>
            <person name="Gruber A."/>
            <person name="Irimia M."/>
            <person name="Maruyama S."/>
            <person name="Arias M.C."/>
            <person name="Ball S.G."/>
            <person name="Gile G.H."/>
            <person name="Hirakawa Y."/>
            <person name="Hopkins J.F."/>
            <person name="Rensing S.A."/>
            <person name="Schmutz J."/>
            <person name="Symeonidi A."/>
            <person name="Elias M."/>
            <person name="Eveleigh R.J."/>
            <person name="Herman E.K."/>
            <person name="Klute M.J."/>
            <person name="Nakayama T."/>
            <person name="Obornik M."/>
            <person name="Reyes-Prieto A."/>
            <person name="Armbrust E.V."/>
            <person name="Aves S.J."/>
            <person name="Beiko R.G."/>
            <person name="Coutinho P."/>
            <person name="Dacks J.B."/>
            <person name="Durnford D.G."/>
            <person name="Fast N.M."/>
            <person name="Green B.R."/>
            <person name="Grisdale C."/>
            <person name="Hempe F."/>
            <person name="Henrissat B."/>
            <person name="Hoppner M.P."/>
            <person name="Ishida K.-I."/>
            <person name="Kim E."/>
            <person name="Koreny L."/>
            <person name="Kroth P.G."/>
            <person name="Liu Y."/>
            <person name="Malik S.-B."/>
            <person name="Maier U.G."/>
            <person name="McRose D."/>
            <person name="Mock T."/>
            <person name="Neilson J.A."/>
            <person name="Onodera N.T."/>
            <person name="Poole A.M."/>
            <person name="Pritham E.J."/>
            <person name="Richards T.A."/>
            <person name="Rocap G."/>
            <person name="Roy S.W."/>
            <person name="Sarai C."/>
            <person name="Schaack S."/>
            <person name="Shirato S."/>
            <person name="Slamovits C.H."/>
            <person name="Spencer D.F."/>
            <person name="Suzuki S."/>
            <person name="Worden A.Z."/>
            <person name="Zauner S."/>
            <person name="Barry K."/>
            <person name="Bell C."/>
            <person name="Bharti A.K."/>
            <person name="Crow J.A."/>
            <person name="Grimwood J."/>
            <person name="Kramer R."/>
            <person name="Lindquist E."/>
            <person name="Lucas S."/>
            <person name="Salamov A."/>
            <person name="McFadden G.I."/>
            <person name="Lane C.E."/>
            <person name="Keeling P.J."/>
            <person name="Gray M.W."/>
            <person name="Grigoriev I.V."/>
            <person name="Archibald J.M."/>
        </authorList>
    </citation>
    <scope>NUCLEOTIDE SEQUENCE</scope>
    <source>
        <strain evidence="4">CCMP2712</strain>
    </source>
</reference>
<feature type="region of interest" description="Disordered" evidence="1">
    <location>
        <begin position="44"/>
        <end position="118"/>
    </location>
</feature>
<evidence type="ECO:0000256" key="1">
    <source>
        <dbReference type="SAM" id="MobiDB-lite"/>
    </source>
</evidence>
<evidence type="ECO:0000313" key="3">
    <source>
        <dbReference type="EnsemblProtists" id="EKX32316"/>
    </source>
</evidence>
<dbReference type="RefSeq" id="XP_005819296.1">
    <property type="nucleotide sequence ID" value="XM_005819239.1"/>
</dbReference>
<protein>
    <recommendedName>
        <fullName evidence="5">PB1 domain-containing protein</fullName>
    </recommendedName>
</protein>
<dbReference type="PaxDb" id="55529-EKX32316"/>
<dbReference type="SUPFAM" id="SSF54277">
    <property type="entry name" value="CAD &amp; PB1 domains"/>
    <property type="match status" value="1"/>
</dbReference>
<name>L1I7U2_GUITC</name>
<evidence type="ECO:0000313" key="2">
    <source>
        <dbReference type="EMBL" id="EKX32316.1"/>
    </source>
</evidence>
<dbReference type="Proteomes" id="UP000011087">
    <property type="component" value="Unassembled WGS sequence"/>
</dbReference>
<proteinExistence type="predicted"/>
<gene>
    <name evidence="2" type="ORF">GUITHDRAFT_121511</name>
</gene>
<dbReference type="GeneID" id="17289046"/>
<organism evidence="2">
    <name type="scientific">Guillardia theta (strain CCMP2712)</name>
    <name type="common">Cryptophyte</name>
    <dbReference type="NCBI Taxonomy" id="905079"/>
    <lineage>
        <taxon>Eukaryota</taxon>
        <taxon>Cryptophyceae</taxon>
        <taxon>Pyrenomonadales</taxon>
        <taxon>Geminigeraceae</taxon>
        <taxon>Guillardia</taxon>
    </lineage>
</organism>
<dbReference type="Gene3D" id="3.10.20.90">
    <property type="entry name" value="Phosphatidylinositol 3-kinase Catalytic Subunit, Chain A, domain 1"/>
    <property type="match status" value="1"/>
</dbReference>
<dbReference type="AlphaFoldDB" id="L1I7U2"/>
<feature type="compositionally biased region" description="Polar residues" evidence="1">
    <location>
        <begin position="64"/>
        <end position="77"/>
    </location>
</feature>
<dbReference type="EnsemblProtists" id="EKX32316">
    <property type="protein sequence ID" value="EKX32316"/>
    <property type="gene ID" value="GUITHDRAFT_121511"/>
</dbReference>
<reference evidence="3" key="3">
    <citation type="submission" date="2015-06" db="UniProtKB">
        <authorList>
            <consortium name="EnsemblProtists"/>
        </authorList>
    </citation>
    <scope>IDENTIFICATION</scope>
</reference>